<comment type="caution">
    <text evidence="1">The sequence shown here is derived from an EMBL/GenBank/DDBJ whole genome shotgun (WGS) entry which is preliminary data.</text>
</comment>
<proteinExistence type="predicted"/>
<dbReference type="Pfam" id="PF12787">
    <property type="entry name" value="EcsC"/>
    <property type="match status" value="1"/>
</dbReference>
<name>A0A3D9H9Y5_9FLAO</name>
<dbReference type="OrthoDB" id="1238772at2"/>
<evidence type="ECO:0000313" key="2">
    <source>
        <dbReference type="Proteomes" id="UP000256980"/>
    </source>
</evidence>
<dbReference type="Proteomes" id="UP000256980">
    <property type="component" value="Unassembled WGS sequence"/>
</dbReference>
<accession>A0A3D9H9Y5</accession>
<dbReference type="PANTHER" id="PTHR41260">
    <property type="entry name" value="PROTEIN ECSC"/>
    <property type="match status" value="1"/>
</dbReference>
<gene>
    <name evidence="1" type="ORF">DFQ10_10166</name>
</gene>
<keyword evidence="2" id="KW-1185">Reference proteome</keyword>
<reference evidence="1 2" key="1">
    <citation type="submission" date="2018-07" db="EMBL/GenBank/DDBJ databases">
        <title>Genomic Encyclopedia of Type Strains, Phase III (KMG-III): the genomes of soil and plant-associated and newly described type strains.</title>
        <authorList>
            <person name="Whitman W."/>
        </authorList>
    </citation>
    <scope>NUCLEOTIDE SEQUENCE [LARGE SCALE GENOMIC DNA]</scope>
    <source>
        <strain evidence="1 2">CECT 7946</strain>
    </source>
</reference>
<dbReference type="RefSeq" id="WP_115815444.1">
    <property type="nucleotide sequence ID" value="NZ_QRDV01000001.1"/>
</dbReference>
<dbReference type="PANTHER" id="PTHR41260:SF1">
    <property type="entry name" value="PROTEIN ECSC"/>
    <property type="match status" value="1"/>
</dbReference>
<organism evidence="1 2">
    <name type="scientific">Winogradskyella eximia</name>
    <dbReference type="NCBI Taxonomy" id="262006"/>
    <lineage>
        <taxon>Bacteria</taxon>
        <taxon>Pseudomonadati</taxon>
        <taxon>Bacteroidota</taxon>
        <taxon>Flavobacteriia</taxon>
        <taxon>Flavobacteriales</taxon>
        <taxon>Flavobacteriaceae</taxon>
        <taxon>Winogradskyella</taxon>
    </lineage>
</organism>
<protein>
    <submittedName>
        <fullName evidence="1">EcsC family protein</fullName>
    </submittedName>
</protein>
<sequence>MNIIVSSITPEDKEALKDAKSNMQNLGWAIRNVNKIGNTVETGVKHVPEKVLLKVQSITQSVLLKIVKSNLLTIQKNKTFKKPSKNIYKSIVTGTGVLSGFFGSSTGFGTAIFASEVTLTTKFLMRTIMDIARSEGEDIYTLEGQMACLQVFALGGDSLDDDGMEASYYTTRMALNSALSNVSAASIKMSLDSLVKGASALGSNAIGNFLSKIATRLSLLISEKFLAQAVPIVGAIGGGGLNYVFVDHFQKMATAHFTIRRLERKYGEAEVKSVYETINTDIKEK</sequence>
<dbReference type="AlphaFoldDB" id="A0A3D9H9Y5"/>
<dbReference type="EMBL" id="QRDV01000001">
    <property type="protein sequence ID" value="RED46298.1"/>
    <property type="molecule type" value="Genomic_DNA"/>
</dbReference>
<evidence type="ECO:0000313" key="1">
    <source>
        <dbReference type="EMBL" id="RED46298.1"/>
    </source>
</evidence>
<dbReference type="InterPro" id="IPR024787">
    <property type="entry name" value="EcsC"/>
</dbReference>